<keyword evidence="2" id="KW-1185">Reference proteome</keyword>
<protein>
    <submittedName>
        <fullName evidence="1">Uncharacterized protein</fullName>
    </submittedName>
</protein>
<name>A0A0J8B1K7_BETVV</name>
<dbReference type="Proteomes" id="UP000035740">
    <property type="component" value="Unassembled WGS sequence"/>
</dbReference>
<gene>
    <name evidence="1" type="ORF">BVRB_028220</name>
</gene>
<sequence length="69" mass="7900">MASSISIRLMGPGRPAQTLTVLIDEKIAVWKERTFPDEVREGRRINIVHFGQRLPDHISFRQADVRDGD</sequence>
<accession>A0A0J8B1K7</accession>
<dbReference type="Gramene" id="KMS93762">
    <property type="protein sequence ID" value="KMS93762"/>
    <property type="gene ID" value="BVRB_028220"/>
</dbReference>
<proteinExistence type="predicted"/>
<dbReference type="EMBL" id="KQ099286">
    <property type="protein sequence ID" value="KMS93762.1"/>
    <property type="molecule type" value="Genomic_DNA"/>
</dbReference>
<evidence type="ECO:0000313" key="2">
    <source>
        <dbReference type="Proteomes" id="UP000035740"/>
    </source>
</evidence>
<evidence type="ECO:0000313" key="1">
    <source>
        <dbReference type="EMBL" id="KMS93762.1"/>
    </source>
</evidence>
<reference evidence="1 2" key="1">
    <citation type="journal article" date="2014" name="Nature">
        <title>The genome of the recently domesticated crop plant sugar beet (Beta vulgaris).</title>
        <authorList>
            <person name="Dohm J.C."/>
            <person name="Minoche A.E."/>
            <person name="Holtgrawe D."/>
            <person name="Capella-Gutierrez S."/>
            <person name="Zakrzewski F."/>
            <person name="Tafer H."/>
            <person name="Rupp O."/>
            <person name="Sorensen T.R."/>
            <person name="Stracke R."/>
            <person name="Reinhardt R."/>
            <person name="Goesmann A."/>
            <person name="Kraft T."/>
            <person name="Schulz B."/>
            <person name="Stadler P.F."/>
            <person name="Schmidt T."/>
            <person name="Gabaldon T."/>
            <person name="Lehrach H."/>
            <person name="Weisshaar B."/>
            <person name="Himmelbauer H."/>
        </authorList>
    </citation>
    <scope>NUCLEOTIDE SEQUENCE [LARGE SCALE GENOMIC DNA]</scope>
    <source>
        <tissue evidence="1">Taproot</tissue>
    </source>
</reference>
<dbReference type="AlphaFoldDB" id="A0A0J8B1K7"/>
<organism evidence="1 2">
    <name type="scientific">Beta vulgaris subsp. vulgaris</name>
    <name type="common">Beet</name>
    <dbReference type="NCBI Taxonomy" id="3555"/>
    <lineage>
        <taxon>Eukaryota</taxon>
        <taxon>Viridiplantae</taxon>
        <taxon>Streptophyta</taxon>
        <taxon>Embryophyta</taxon>
        <taxon>Tracheophyta</taxon>
        <taxon>Spermatophyta</taxon>
        <taxon>Magnoliopsida</taxon>
        <taxon>eudicotyledons</taxon>
        <taxon>Gunneridae</taxon>
        <taxon>Pentapetalae</taxon>
        <taxon>Caryophyllales</taxon>
        <taxon>Chenopodiaceae</taxon>
        <taxon>Betoideae</taxon>
        <taxon>Beta</taxon>
    </lineage>
</organism>
<feature type="non-terminal residue" evidence="1">
    <location>
        <position position="69"/>
    </location>
</feature>